<dbReference type="InterPro" id="IPR029063">
    <property type="entry name" value="SAM-dependent_MTases_sf"/>
</dbReference>
<name>A0ABQ5SUJ0_9ACTN</name>
<dbReference type="Pfam" id="PF13489">
    <property type="entry name" value="Methyltransf_23"/>
    <property type="match status" value="1"/>
</dbReference>
<keyword evidence="1" id="KW-0808">Transferase</keyword>
<comment type="caution">
    <text evidence="2">The sequence shown here is derived from an EMBL/GenBank/DDBJ whole genome shotgun (WGS) entry which is preliminary data.</text>
</comment>
<dbReference type="PANTHER" id="PTHR43861">
    <property type="entry name" value="TRANS-ACONITATE 2-METHYLTRANSFERASE-RELATED"/>
    <property type="match status" value="1"/>
</dbReference>
<dbReference type="CDD" id="cd02440">
    <property type="entry name" value="AdoMet_MTases"/>
    <property type="match status" value="1"/>
</dbReference>
<dbReference type="InterPro" id="IPR007739">
    <property type="entry name" value="RgpF"/>
</dbReference>
<reference evidence="2" key="2">
    <citation type="submission" date="2023-01" db="EMBL/GenBank/DDBJ databases">
        <authorList>
            <person name="Sun Q."/>
            <person name="Evtushenko L."/>
        </authorList>
    </citation>
    <scope>NUCLEOTIDE SEQUENCE</scope>
    <source>
        <strain evidence="2">VKM Ac-1246</strain>
    </source>
</reference>
<keyword evidence="3" id="KW-1185">Reference proteome</keyword>
<reference evidence="2" key="1">
    <citation type="journal article" date="2014" name="Int. J. Syst. Evol. Microbiol.">
        <title>Complete genome of a new Firmicutes species belonging to the dominant human colonic microbiota ('Ruminococcus bicirculans') reveals two chromosomes and a selective capacity to utilize plant glucans.</title>
        <authorList>
            <consortium name="NISC Comparative Sequencing Program"/>
            <person name="Wegmann U."/>
            <person name="Louis P."/>
            <person name="Goesmann A."/>
            <person name="Henrissat B."/>
            <person name="Duncan S.H."/>
            <person name="Flint H.J."/>
        </authorList>
    </citation>
    <scope>NUCLEOTIDE SEQUENCE</scope>
    <source>
        <strain evidence="2">VKM Ac-1246</strain>
    </source>
</reference>
<evidence type="ECO:0000256" key="1">
    <source>
        <dbReference type="ARBA" id="ARBA00022679"/>
    </source>
</evidence>
<evidence type="ECO:0000313" key="2">
    <source>
        <dbReference type="EMBL" id="GLJ67278.1"/>
    </source>
</evidence>
<protein>
    <recommendedName>
        <fullName evidence="4">Methyltransferase type 11 domain-containing protein</fullName>
    </recommendedName>
</protein>
<dbReference type="PANTHER" id="PTHR43861:SF3">
    <property type="entry name" value="PUTATIVE (AFU_ORTHOLOGUE AFUA_2G14390)-RELATED"/>
    <property type="match status" value="1"/>
</dbReference>
<gene>
    <name evidence="2" type="ORF">GCM10017579_13140</name>
</gene>
<dbReference type="Pfam" id="PF05045">
    <property type="entry name" value="RgpF"/>
    <property type="match status" value="1"/>
</dbReference>
<organism evidence="2 3">
    <name type="scientific">Nocardioides luteus</name>
    <dbReference type="NCBI Taxonomy" id="1844"/>
    <lineage>
        <taxon>Bacteria</taxon>
        <taxon>Bacillati</taxon>
        <taxon>Actinomycetota</taxon>
        <taxon>Actinomycetes</taxon>
        <taxon>Propionibacteriales</taxon>
        <taxon>Nocardioidaceae</taxon>
        <taxon>Nocardioides</taxon>
    </lineage>
</organism>
<proteinExistence type="predicted"/>
<dbReference type="Gene3D" id="3.40.50.150">
    <property type="entry name" value="Vaccinia Virus protein VP39"/>
    <property type="match status" value="1"/>
</dbReference>
<evidence type="ECO:0000313" key="3">
    <source>
        <dbReference type="Proteomes" id="UP001142292"/>
    </source>
</evidence>
<evidence type="ECO:0008006" key="4">
    <source>
        <dbReference type="Google" id="ProtNLM"/>
    </source>
</evidence>
<dbReference type="SUPFAM" id="SSF53335">
    <property type="entry name" value="S-adenosyl-L-methionine-dependent methyltransferases"/>
    <property type="match status" value="1"/>
</dbReference>
<dbReference type="RefSeq" id="WP_189119337.1">
    <property type="nucleotide sequence ID" value="NZ_BMRK01000012.1"/>
</dbReference>
<dbReference type="EMBL" id="BSEL01000003">
    <property type="protein sequence ID" value="GLJ67278.1"/>
    <property type="molecule type" value="Genomic_DNA"/>
</dbReference>
<accession>A0ABQ5SUJ0</accession>
<sequence>MSRLAVVATYDTEGRLWPHLRRQIEAYAAAAEVVLVSAGGLVEEDRAWAEARAQVVERGNSGYDFASYKAGLDAAGDLSRFDLVVLTNDSYIGPVVPPEQIFEEMAARGVDFWGLTRNGEMGDHVQSYFVGFSPTAVASDAFVEFWGDFEPLDDRGQVIRRYEVGLTRRLADAGLTYDTYFVPRASEHRLARARRSWMGVNITFDPDTDPHLLPNKTAEWDLMRTIGNQPPNPCITMADSVLDGGRLPIVKIETLRDDPYALDAEALLWSCERAYPGVFAGVRDYLDQTRDTRGRQLTKVEPLSLERRIDGRTLAYCSRTEPAAVGLRPSQRFAPGSLDGDNTPPAQVAALVGSAPEVLEVLEVGCWTGEIGRRLGAQGCRVTGVEPDEEAAAYAGKELADVIVADPFRTPLTDLFAPGSFDAVVVAELIEYAPDPGALLEEARALLAPGGRLVISTPNANHGSRRLAVLQGHWPATPLPVDRAPLRSYDRLGLMRLLTDAGLVPTDLRGTLADPLVSGYGVPQKAIPYAVAEWVRDRPDALVEAFQVAARPTVPGEVPVRRPELVPAVAPESVRLTDVHTERAELIKNERRAGRKLPTKVAKLEEKVRLLEAELARNPLRRAAGQLKRRVW</sequence>
<dbReference type="Proteomes" id="UP001142292">
    <property type="component" value="Unassembled WGS sequence"/>
</dbReference>